<gene>
    <name evidence="4" type="ORF">CSSPJE1EN2_LOCUS3570</name>
</gene>
<feature type="compositionally biased region" description="Low complexity" evidence="1">
    <location>
        <begin position="1"/>
        <end position="21"/>
    </location>
</feature>
<evidence type="ECO:0000256" key="1">
    <source>
        <dbReference type="SAM" id="MobiDB-lite"/>
    </source>
</evidence>
<dbReference type="Pfam" id="PF18511">
    <property type="entry name" value="F-box_5"/>
    <property type="match status" value="1"/>
</dbReference>
<evidence type="ECO:0000259" key="2">
    <source>
        <dbReference type="Pfam" id="PF18511"/>
    </source>
</evidence>
<evidence type="ECO:0000313" key="5">
    <source>
        <dbReference type="Proteomes" id="UP001497522"/>
    </source>
</evidence>
<feature type="domain" description="COI1 F-box" evidence="2">
    <location>
        <begin position="66"/>
        <end position="102"/>
    </location>
</feature>
<organism evidence="4 5">
    <name type="scientific">Sphagnum jensenii</name>
    <dbReference type="NCBI Taxonomy" id="128206"/>
    <lineage>
        <taxon>Eukaryota</taxon>
        <taxon>Viridiplantae</taxon>
        <taxon>Streptophyta</taxon>
        <taxon>Embryophyta</taxon>
        <taxon>Bryophyta</taxon>
        <taxon>Sphagnophytina</taxon>
        <taxon>Sphagnopsida</taxon>
        <taxon>Sphagnales</taxon>
        <taxon>Sphagnaceae</taxon>
        <taxon>Sphagnum</taxon>
    </lineage>
</organism>
<name>A0ABP1ADG6_9BRYO</name>
<proteinExistence type="predicted"/>
<protein>
    <recommendedName>
        <fullName evidence="6">F-box domain-containing protein</fullName>
    </recommendedName>
</protein>
<keyword evidence="5" id="KW-1185">Reference proteome</keyword>
<feature type="region of interest" description="Disordered" evidence="1">
    <location>
        <begin position="1"/>
        <end position="58"/>
    </location>
</feature>
<evidence type="ECO:0008006" key="6">
    <source>
        <dbReference type="Google" id="ProtNLM"/>
    </source>
</evidence>
<evidence type="ECO:0000259" key="3">
    <source>
        <dbReference type="Pfam" id="PF18791"/>
    </source>
</evidence>
<dbReference type="Gene3D" id="1.20.1280.50">
    <property type="match status" value="1"/>
</dbReference>
<dbReference type="Proteomes" id="UP001497522">
    <property type="component" value="Chromosome 11"/>
</dbReference>
<dbReference type="PANTHER" id="PTHR16134">
    <property type="entry name" value="F-BOX/TPR REPEAT PROTEIN POF3"/>
    <property type="match status" value="1"/>
</dbReference>
<feature type="compositionally biased region" description="Gly residues" evidence="1">
    <location>
        <begin position="30"/>
        <end position="42"/>
    </location>
</feature>
<dbReference type="SUPFAM" id="SSF52047">
    <property type="entry name" value="RNI-like"/>
    <property type="match status" value="2"/>
</dbReference>
<sequence length="602" mass="66788">MFSTASASSSSALFFRQQQQQHRTAMESASGGGGGGGGGGGQQQHLTKKKQQKQQQAAPVKRCLSLDETLGCIFEHLRDPDDRRNISLVSKQWHRVDGETRKYVSVSNCYSIAPSALSKRFKNLESFKLKGKPRAVEFDLLVDNWGGYAGPWIQELVKAYPSLKHLHLHRMEVLDTDLELLAHGCGAALQVLKLSKCSGFSTAGLKSIAQACRSLRMLNLEECKIDDQRGEWLFHLGDNNPCLESLNITSTDLDELNIREALLSLVQKCPALSSLKMGEIELETLKEIMKYMSMRLEAFGAGCYTLQEEDRLVTAFIPWVTKLKILDLKYTSLSAEGHCQILSYCFCLEELEVSNVLGDKGLEVVGKTSKRLKRLRVDDHEDGLGTITHRGLTAIAEGCRELKFLVMYLSDVTNASLADVGRCLTKLTDFRIVLLQTSQLVKDLPLDAGVQSVLQGCPNLTRFSVYLRIGGLTDRGVSYIGTHGGKLKWVLLGCCGDMGFGLLNLAQGCQKIERLELRDCPIEDAQLANVFLSMRSLKYFWVEGFGATEAVGQYLAASVPYLHVEVMPDRKQLFAYYSLTSPRTDNPPTVQVLTHDSWQGQG</sequence>
<reference evidence="4" key="1">
    <citation type="submission" date="2024-03" db="EMBL/GenBank/DDBJ databases">
        <authorList>
            <consortium name="ELIXIR-Norway"/>
            <consortium name="Elixir Norway"/>
        </authorList>
    </citation>
    <scope>NUCLEOTIDE SEQUENCE</scope>
</reference>
<feature type="domain" description="Transport inhibitor response 1" evidence="3">
    <location>
        <begin position="122"/>
        <end position="168"/>
    </location>
</feature>
<dbReference type="CDD" id="cd22159">
    <property type="entry name" value="F-box_AtTIR1-like"/>
    <property type="match status" value="1"/>
</dbReference>
<dbReference type="InterPro" id="IPR032675">
    <property type="entry name" value="LRR_dom_sf"/>
</dbReference>
<dbReference type="PANTHER" id="PTHR16134:SF43">
    <property type="entry name" value="CORONATINE-INSENSITIVE PROTEIN 1"/>
    <property type="match status" value="1"/>
</dbReference>
<dbReference type="InterPro" id="IPR006553">
    <property type="entry name" value="Leu-rich_rpt_Cys-con_subtyp"/>
</dbReference>
<dbReference type="EMBL" id="OZ023712">
    <property type="protein sequence ID" value="CAK9860575.1"/>
    <property type="molecule type" value="Genomic_DNA"/>
</dbReference>
<dbReference type="Gene3D" id="3.80.10.10">
    <property type="entry name" value="Ribonuclease Inhibitor"/>
    <property type="match status" value="1"/>
</dbReference>
<dbReference type="SMART" id="SM00367">
    <property type="entry name" value="LRR_CC"/>
    <property type="match status" value="5"/>
</dbReference>
<dbReference type="InterPro" id="IPR041567">
    <property type="entry name" value="COI1_F-box"/>
</dbReference>
<accession>A0ABP1ADG6</accession>
<dbReference type="Pfam" id="PF18791">
    <property type="entry name" value="Transp_inhibit"/>
    <property type="match status" value="1"/>
</dbReference>
<evidence type="ECO:0000313" key="4">
    <source>
        <dbReference type="EMBL" id="CAK9860575.1"/>
    </source>
</evidence>
<dbReference type="InterPro" id="IPR041101">
    <property type="entry name" value="Transp_inhibit"/>
</dbReference>